<comment type="caution">
    <text evidence="2">The sequence shown here is derived from an EMBL/GenBank/DDBJ whole genome shotgun (WGS) entry which is preliminary data.</text>
</comment>
<protein>
    <submittedName>
        <fullName evidence="2">SufB/sufD domain protein</fullName>
    </submittedName>
</protein>
<dbReference type="InterPro" id="IPR037284">
    <property type="entry name" value="SUF_FeS_clus_asmbl_SufBD_sf"/>
</dbReference>
<dbReference type="GO" id="GO:0016226">
    <property type="term" value="P:iron-sulfur cluster assembly"/>
    <property type="evidence" value="ECO:0007669"/>
    <property type="project" value="InterPro"/>
</dbReference>
<dbReference type="eggNOG" id="COG0719">
    <property type="taxonomic scope" value="Bacteria"/>
</dbReference>
<dbReference type="PANTHER" id="PTHR43575">
    <property type="entry name" value="PROTEIN ABCI7, CHLOROPLASTIC"/>
    <property type="match status" value="1"/>
</dbReference>
<organism evidence="2 3">
    <name type="scientific">Megasphaera micronuciformis F0359</name>
    <dbReference type="NCBI Taxonomy" id="706434"/>
    <lineage>
        <taxon>Bacteria</taxon>
        <taxon>Bacillati</taxon>
        <taxon>Bacillota</taxon>
        <taxon>Negativicutes</taxon>
        <taxon>Veillonellales</taxon>
        <taxon>Veillonellaceae</taxon>
        <taxon>Megasphaera</taxon>
    </lineage>
</organism>
<dbReference type="InterPro" id="IPR055346">
    <property type="entry name" value="Fe-S_cluster_assembly_SufBD"/>
</dbReference>
<gene>
    <name evidence="2" type="ORF">HMPREF9429_01540</name>
</gene>
<feature type="domain" description="SUF system FeS cluster assembly SufBD core" evidence="1">
    <location>
        <begin position="106"/>
        <end position="327"/>
    </location>
</feature>
<dbReference type="OrthoDB" id="9803529at2"/>
<dbReference type="SUPFAM" id="SSF101960">
    <property type="entry name" value="Stabilizer of iron transporter SufD"/>
    <property type="match status" value="1"/>
</dbReference>
<evidence type="ECO:0000313" key="3">
    <source>
        <dbReference type="Proteomes" id="UP000003195"/>
    </source>
</evidence>
<accession>E2ZDN5</accession>
<keyword evidence="3" id="KW-1185">Reference proteome</keyword>
<dbReference type="PANTHER" id="PTHR43575:SF1">
    <property type="entry name" value="PROTEIN ABCI7, CHLOROPLASTIC"/>
    <property type="match status" value="1"/>
</dbReference>
<dbReference type="Pfam" id="PF01458">
    <property type="entry name" value="SUFBD_core"/>
    <property type="match status" value="1"/>
</dbReference>
<evidence type="ECO:0000313" key="2">
    <source>
        <dbReference type="EMBL" id="EFQ03597.1"/>
    </source>
</evidence>
<sequence length="358" mass="39976">MMSKELYNELPRPTFRWMKVNHLELDGLNAPYLPSVDIEHIVSGDTQVTFYQGNGLDDLDGFEGASPESLRDAVNHSMNGCLIHAPKGSKGTVRLIYRVEDAVPNLTAQLKIEAKEGSETEVYLLFEGDAPTGSVNIAEYIEAEKDAKVTIKKIQFNGDSVRHIEHRCVRAAAESEVRFVSAEMGGAQTILYYKVDLDGEKSKFVNHAMYVGYDQQVLDFSYWVLQKGRKSYADILTTGALTDTSKKNFRGTLDFLRGCSKSVGSETDECLLLSPKVHSVSLPLLLCKEDDVEGNHASSAGQIDKDMLYYLMSRGFSEKGAQLIIVESNIRPVIDELGDEELIARVLDRAREKMQKYE</sequence>
<name>E2ZDN5_9FIRM</name>
<dbReference type="HOGENOM" id="CLU_026231_2_0_9"/>
<dbReference type="STRING" id="706434.HMPREF9429_01540"/>
<proteinExistence type="predicted"/>
<dbReference type="AlphaFoldDB" id="E2ZDN5"/>
<dbReference type="InterPro" id="IPR000825">
    <property type="entry name" value="SUF_FeS_clus_asmbl_SufBD_core"/>
</dbReference>
<reference evidence="2 3" key="1">
    <citation type="submission" date="2010-08" db="EMBL/GenBank/DDBJ databases">
        <authorList>
            <person name="Weinstock G."/>
            <person name="Sodergren E."/>
            <person name="Clifton S."/>
            <person name="Fulton L."/>
            <person name="Fulton B."/>
            <person name="Courtney L."/>
            <person name="Fronick C."/>
            <person name="Harrison M."/>
            <person name="Strong C."/>
            <person name="Farmer C."/>
            <person name="Delahaunty K."/>
            <person name="Markovic C."/>
            <person name="Hall O."/>
            <person name="Minx P."/>
            <person name="Tomlinson C."/>
            <person name="Mitreva M."/>
            <person name="Hou S."/>
            <person name="Chen J."/>
            <person name="Wollam A."/>
            <person name="Pepin K.H."/>
            <person name="Johnson M."/>
            <person name="Bhonagiri V."/>
            <person name="Zhang X."/>
            <person name="Suruliraj S."/>
            <person name="Warren W."/>
            <person name="Chinwalla A."/>
            <person name="Mardis E.R."/>
            <person name="Wilson R.K."/>
        </authorList>
    </citation>
    <scope>NUCLEOTIDE SEQUENCE [LARGE SCALE GENOMIC DNA]</scope>
    <source>
        <strain evidence="2 3">F0359</strain>
    </source>
</reference>
<evidence type="ECO:0000259" key="1">
    <source>
        <dbReference type="Pfam" id="PF01458"/>
    </source>
</evidence>
<dbReference type="Proteomes" id="UP000003195">
    <property type="component" value="Unassembled WGS sequence"/>
</dbReference>
<dbReference type="EMBL" id="AECS01000039">
    <property type="protein sequence ID" value="EFQ03597.1"/>
    <property type="molecule type" value="Genomic_DNA"/>
</dbReference>